<proteinExistence type="predicted"/>
<feature type="region of interest" description="Disordered" evidence="1">
    <location>
        <begin position="1"/>
        <end position="161"/>
    </location>
</feature>
<dbReference type="EMBL" id="JBJXBP010000002">
    <property type="protein sequence ID" value="KAL3845573.1"/>
    <property type="molecule type" value="Genomic_DNA"/>
</dbReference>
<dbReference type="Proteomes" id="UP001634393">
    <property type="component" value="Unassembled WGS sequence"/>
</dbReference>
<dbReference type="PANTHER" id="PTHR34112">
    <property type="entry name" value="C-JUN-AMINO-TERMINAL KINASE-INTERACTING PROTEIN"/>
    <property type="match status" value="1"/>
</dbReference>
<feature type="compositionally biased region" description="Basic and acidic residues" evidence="1">
    <location>
        <begin position="46"/>
        <end position="56"/>
    </location>
</feature>
<feature type="compositionally biased region" description="Polar residues" evidence="1">
    <location>
        <begin position="31"/>
        <end position="45"/>
    </location>
</feature>
<feature type="region of interest" description="Disordered" evidence="1">
    <location>
        <begin position="294"/>
        <end position="418"/>
    </location>
</feature>
<sequence length="577" mass="62252">MERTEPTLVPEWLRCPGNVAGGGASVHHSDASSFVHSSQNRSFRSNSDKDSHRFLDRSSSSNSRRSSNTNGSAKHPYSSFTRSHRDKIRDREKEKSLSEDIWDHDTSDPLTSILTSVDERSSLRRSQSMISRKPAELLSRRGEDSKNGVSNPKSSNGVLSGVSNLRGIQKATFEKDFPSLGTEEKQSVNGIRRILSPGFGSAVQSLPIGNSGFLGGGEKWTSALAEVPDIITNNSMGHPPIQQIISTNLTPASGASNTAGLNMAEALSQPPARVRATPLLPDKSQRLEELAIKQSRQLIPMTPSMPKPLVPSSADKSKQPKTAVRTNETISVSRSVQPQPHSSNLSNQSRAGQVRSDSSSASHVGKFLVLKPGRENGATTGIKDASSPTGDSNSRVSNGQHAMAPSTPTASRSPKNSMISSLENKAAALSLGSRNNVDKKLSQSLARSRSEFFKLMRRKTSPNGITNLSESNLIVSSPTDLTSGETTFKEGHALISSRAMENGSQVICNGDGHDIPEKIKSSDDDGESKLYDDGAIYPDEEEAAFLRSLGWEENGGEDEGLTEEEINAFYQEVRVWA</sequence>
<feature type="compositionally biased region" description="Polar residues" evidence="1">
    <location>
        <begin position="386"/>
        <end position="418"/>
    </location>
</feature>
<evidence type="ECO:0000256" key="1">
    <source>
        <dbReference type="SAM" id="MobiDB-lite"/>
    </source>
</evidence>
<feature type="compositionally biased region" description="Polar residues" evidence="1">
    <location>
        <begin position="324"/>
        <end position="362"/>
    </location>
</feature>
<feature type="compositionally biased region" description="Polar residues" evidence="1">
    <location>
        <begin position="147"/>
        <end position="161"/>
    </location>
</feature>
<evidence type="ECO:0000313" key="3">
    <source>
        <dbReference type="Proteomes" id="UP001634393"/>
    </source>
</evidence>
<feature type="compositionally biased region" description="Low complexity" evidence="1">
    <location>
        <begin position="57"/>
        <end position="72"/>
    </location>
</feature>
<accession>A0ABD3UAI7</accession>
<feature type="compositionally biased region" description="Basic and acidic residues" evidence="1">
    <location>
        <begin position="133"/>
        <end position="146"/>
    </location>
</feature>
<keyword evidence="3" id="KW-1185">Reference proteome</keyword>
<gene>
    <name evidence="2" type="ORF">ACJIZ3_002976</name>
</gene>
<dbReference type="AlphaFoldDB" id="A0ABD3UAI7"/>
<evidence type="ECO:0000313" key="2">
    <source>
        <dbReference type="EMBL" id="KAL3845573.1"/>
    </source>
</evidence>
<reference evidence="2 3" key="1">
    <citation type="submission" date="2024-12" db="EMBL/GenBank/DDBJ databases">
        <title>The unique morphological basis and parallel evolutionary history of personate flowers in Penstemon.</title>
        <authorList>
            <person name="Depatie T.H."/>
            <person name="Wessinger C.A."/>
        </authorList>
    </citation>
    <scope>NUCLEOTIDE SEQUENCE [LARGE SCALE GENOMIC DNA]</scope>
    <source>
        <strain evidence="2">WTNN_2</strain>
        <tissue evidence="2">Leaf</tissue>
    </source>
</reference>
<protein>
    <submittedName>
        <fullName evidence="2">Uncharacterized protein</fullName>
    </submittedName>
</protein>
<feature type="compositionally biased region" description="Basic and acidic residues" evidence="1">
    <location>
        <begin position="87"/>
        <end position="107"/>
    </location>
</feature>
<comment type="caution">
    <text evidence="2">The sequence shown here is derived from an EMBL/GenBank/DDBJ whole genome shotgun (WGS) entry which is preliminary data.</text>
</comment>
<organism evidence="2 3">
    <name type="scientific">Penstemon smallii</name>
    <dbReference type="NCBI Taxonomy" id="265156"/>
    <lineage>
        <taxon>Eukaryota</taxon>
        <taxon>Viridiplantae</taxon>
        <taxon>Streptophyta</taxon>
        <taxon>Embryophyta</taxon>
        <taxon>Tracheophyta</taxon>
        <taxon>Spermatophyta</taxon>
        <taxon>Magnoliopsida</taxon>
        <taxon>eudicotyledons</taxon>
        <taxon>Gunneridae</taxon>
        <taxon>Pentapetalae</taxon>
        <taxon>asterids</taxon>
        <taxon>lamiids</taxon>
        <taxon>Lamiales</taxon>
        <taxon>Plantaginaceae</taxon>
        <taxon>Cheloneae</taxon>
        <taxon>Penstemon</taxon>
    </lineage>
</organism>
<name>A0ABD3UAI7_9LAMI</name>
<dbReference type="PANTHER" id="PTHR34112:SF13">
    <property type="entry name" value="OS04G0448200 PROTEIN"/>
    <property type="match status" value="1"/>
</dbReference>